<dbReference type="OrthoDB" id="4217085at2"/>
<dbReference type="EMBL" id="RBDY01000006">
    <property type="protein sequence ID" value="RKN24602.1"/>
    <property type="molecule type" value="Genomic_DNA"/>
</dbReference>
<sequence length="133" mass="14327">MPHVDLTEAQWRLLARLAEGPVGDPSDRAAFARDLAVDGLDVDRARADLPTLRWMKLVDLAEGGLVLTDLGAAVHFRALFEAAQERLGEVALLADAREAVAPRFARAVRRVADGTYSLPEALADLDKGPPFTG</sequence>
<gene>
    <name evidence="2" type="ORF">D7318_11875</name>
    <name evidence="1" type="ORF">D7319_10695</name>
</gene>
<reference evidence="3 4" key="1">
    <citation type="submission" date="2018-09" db="EMBL/GenBank/DDBJ databases">
        <title>Streptomyces sp. nov. DS1-2, an endophytic actinomycete isolated from roots of Dendrobium scabrilingue.</title>
        <authorList>
            <person name="Kuncharoen N."/>
            <person name="Kudo T."/>
            <person name="Ohkuma M."/>
            <person name="Yuki M."/>
            <person name="Tanasupawat S."/>
        </authorList>
    </citation>
    <scope>NUCLEOTIDE SEQUENCE [LARGE SCALE GENOMIC DNA]</scope>
    <source>
        <strain evidence="1 4">AZ1-7</strain>
        <strain evidence="2 3">DS1-2</strain>
    </source>
</reference>
<evidence type="ECO:0000313" key="4">
    <source>
        <dbReference type="Proteomes" id="UP000275024"/>
    </source>
</evidence>
<dbReference type="EMBL" id="RBDX01000006">
    <property type="protein sequence ID" value="RKN10261.1"/>
    <property type="molecule type" value="Genomic_DNA"/>
</dbReference>
<evidence type="ECO:0000313" key="3">
    <source>
        <dbReference type="Proteomes" id="UP000268652"/>
    </source>
</evidence>
<dbReference type="Proteomes" id="UP000275024">
    <property type="component" value="Unassembled WGS sequence"/>
</dbReference>
<evidence type="ECO:0000313" key="1">
    <source>
        <dbReference type="EMBL" id="RKN10261.1"/>
    </source>
</evidence>
<evidence type="ECO:0000313" key="2">
    <source>
        <dbReference type="EMBL" id="RKN24602.1"/>
    </source>
</evidence>
<organism evidence="1 4">
    <name type="scientific">Streptomyces radicis</name>
    <dbReference type="NCBI Taxonomy" id="1750517"/>
    <lineage>
        <taxon>Bacteria</taxon>
        <taxon>Bacillati</taxon>
        <taxon>Actinomycetota</taxon>
        <taxon>Actinomycetes</taxon>
        <taxon>Kitasatosporales</taxon>
        <taxon>Streptomycetaceae</taxon>
        <taxon>Streptomyces</taxon>
    </lineage>
</organism>
<proteinExistence type="predicted"/>
<dbReference type="Proteomes" id="UP000268652">
    <property type="component" value="Unassembled WGS sequence"/>
</dbReference>
<comment type="caution">
    <text evidence="1">The sequence shown here is derived from an EMBL/GenBank/DDBJ whole genome shotgun (WGS) entry which is preliminary data.</text>
</comment>
<accession>A0A3A9WAE3</accession>
<dbReference type="AlphaFoldDB" id="A0A3A9WAE3"/>
<keyword evidence="3" id="KW-1185">Reference proteome</keyword>
<protein>
    <submittedName>
        <fullName evidence="1">Uncharacterized protein</fullName>
    </submittedName>
</protein>
<name>A0A3A9WAE3_9ACTN</name>